<dbReference type="InterPro" id="IPR028271">
    <property type="entry name" value="RAMAC"/>
</dbReference>
<feature type="compositionally biased region" description="Basic residues" evidence="1">
    <location>
        <begin position="118"/>
        <end position="128"/>
    </location>
</feature>
<keyword evidence="3" id="KW-1185">Reference proteome</keyword>
<evidence type="ECO:0000256" key="1">
    <source>
        <dbReference type="SAM" id="MobiDB-lite"/>
    </source>
</evidence>
<dbReference type="Pfam" id="PF15320">
    <property type="entry name" value="RAM"/>
    <property type="match status" value="1"/>
</dbReference>
<dbReference type="AlphaFoldDB" id="A0A8X6UQA7"/>
<feature type="region of interest" description="Disordered" evidence="1">
    <location>
        <begin position="60"/>
        <end position="128"/>
    </location>
</feature>
<dbReference type="GO" id="GO:0106005">
    <property type="term" value="P:RNA 5'-cap (guanine-N7)-methylation"/>
    <property type="evidence" value="ECO:0007669"/>
    <property type="project" value="InterPro"/>
</dbReference>
<evidence type="ECO:0000313" key="3">
    <source>
        <dbReference type="Proteomes" id="UP000887013"/>
    </source>
</evidence>
<comment type="caution">
    <text evidence="2">The sequence shown here is derived from an EMBL/GenBank/DDBJ whole genome shotgun (WGS) entry which is preliminary data.</text>
</comment>
<organism evidence="2 3">
    <name type="scientific">Nephila pilipes</name>
    <name type="common">Giant wood spider</name>
    <name type="synonym">Nephila maculata</name>
    <dbReference type="NCBI Taxonomy" id="299642"/>
    <lineage>
        <taxon>Eukaryota</taxon>
        <taxon>Metazoa</taxon>
        <taxon>Ecdysozoa</taxon>
        <taxon>Arthropoda</taxon>
        <taxon>Chelicerata</taxon>
        <taxon>Arachnida</taxon>
        <taxon>Araneae</taxon>
        <taxon>Araneomorphae</taxon>
        <taxon>Entelegynae</taxon>
        <taxon>Araneoidea</taxon>
        <taxon>Nephilidae</taxon>
        <taxon>Nephila</taxon>
    </lineage>
</organism>
<dbReference type="Proteomes" id="UP000887013">
    <property type="component" value="Unassembled WGS sequence"/>
</dbReference>
<name>A0A8X6UQA7_NEPPI</name>
<feature type="compositionally biased region" description="Basic and acidic residues" evidence="1">
    <location>
        <begin position="60"/>
        <end position="113"/>
    </location>
</feature>
<dbReference type="GO" id="GO:0031533">
    <property type="term" value="C:mRNA capping enzyme complex"/>
    <property type="evidence" value="ECO:0007669"/>
    <property type="project" value="InterPro"/>
</dbReference>
<dbReference type="OrthoDB" id="5875297at2759"/>
<evidence type="ECO:0000313" key="2">
    <source>
        <dbReference type="EMBL" id="GFU37043.1"/>
    </source>
</evidence>
<reference evidence="2" key="1">
    <citation type="submission" date="2020-08" db="EMBL/GenBank/DDBJ databases">
        <title>Multicomponent nature underlies the extraordinary mechanical properties of spider dragline silk.</title>
        <authorList>
            <person name="Kono N."/>
            <person name="Nakamura H."/>
            <person name="Mori M."/>
            <person name="Yoshida Y."/>
            <person name="Ohtoshi R."/>
            <person name="Malay A.D."/>
            <person name="Moran D.A.P."/>
            <person name="Tomita M."/>
            <person name="Numata K."/>
            <person name="Arakawa K."/>
        </authorList>
    </citation>
    <scope>NUCLEOTIDE SEQUENCE</scope>
</reference>
<accession>A0A8X6UQA7</accession>
<protein>
    <submittedName>
        <fullName evidence="2">Uncharacterized protein</fullName>
    </submittedName>
</protein>
<dbReference type="EMBL" id="BMAW01034875">
    <property type="protein sequence ID" value="GFU37043.1"/>
    <property type="molecule type" value="Genomic_DNA"/>
</dbReference>
<sequence>MENEDFSKDVAEFEELFNDRFSEKDDIYSKLKSKPLSPPTVVYPWKVKRQWFKSWDYGKERQNRDRNRSRYSDHDNNSSNYRDRSQDGESSRYRERHRDDRNDRNWNRDDSRGNSKSNYRRNYHREYD</sequence>
<proteinExistence type="predicted"/>
<dbReference type="GO" id="GO:0003723">
    <property type="term" value="F:RNA binding"/>
    <property type="evidence" value="ECO:0007669"/>
    <property type="project" value="InterPro"/>
</dbReference>
<gene>
    <name evidence="2" type="ORF">NPIL_591391</name>
</gene>